<dbReference type="PANTHER" id="PTHR15422">
    <property type="entry name" value="OS05G0565100 PROTEIN"/>
    <property type="match status" value="1"/>
</dbReference>
<evidence type="ECO:0000256" key="2">
    <source>
        <dbReference type="ARBA" id="ARBA00004141"/>
    </source>
</evidence>
<comment type="cofactor">
    <cofactor evidence="1">
        <name>heme b</name>
        <dbReference type="ChEBI" id="CHEBI:60344"/>
    </cofactor>
</comment>
<dbReference type="Proteomes" id="UP001632038">
    <property type="component" value="Unassembled WGS sequence"/>
</dbReference>
<evidence type="ECO:0000256" key="5">
    <source>
        <dbReference type="ARBA" id="ARBA00023004"/>
    </source>
</evidence>
<comment type="subcellular location">
    <subcellularLocation>
        <location evidence="2">Membrane</location>
        <topology evidence="2">Multi-pass membrane protein</topology>
    </subcellularLocation>
</comment>
<dbReference type="GO" id="GO:0016020">
    <property type="term" value="C:membrane"/>
    <property type="evidence" value="ECO:0007669"/>
    <property type="project" value="UniProtKB-SubCell"/>
</dbReference>
<proteinExistence type="predicted"/>
<comment type="caution">
    <text evidence="7">The sequence shown here is derived from an EMBL/GenBank/DDBJ whole genome shotgun (WGS) entry which is preliminary data.</text>
</comment>
<keyword evidence="9" id="KW-1185">Reference proteome</keyword>
<keyword evidence="6" id="KW-1133">Transmembrane helix</keyword>
<evidence type="ECO:0000256" key="4">
    <source>
        <dbReference type="ARBA" id="ARBA00022723"/>
    </source>
</evidence>
<organism evidence="7 9">
    <name type="scientific">Castilleja foliolosa</name>
    <dbReference type="NCBI Taxonomy" id="1961234"/>
    <lineage>
        <taxon>Eukaryota</taxon>
        <taxon>Viridiplantae</taxon>
        <taxon>Streptophyta</taxon>
        <taxon>Embryophyta</taxon>
        <taxon>Tracheophyta</taxon>
        <taxon>Spermatophyta</taxon>
        <taxon>Magnoliopsida</taxon>
        <taxon>eudicotyledons</taxon>
        <taxon>Gunneridae</taxon>
        <taxon>Pentapetalae</taxon>
        <taxon>asterids</taxon>
        <taxon>lamiids</taxon>
        <taxon>Lamiales</taxon>
        <taxon>Orobanchaceae</taxon>
        <taxon>Pedicularideae</taxon>
        <taxon>Castillejinae</taxon>
        <taxon>Castilleja</taxon>
    </lineage>
</organism>
<reference evidence="7" key="2">
    <citation type="submission" date="2024-11" db="EMBL/GenBank/DDBJ databases">
        <authorList>
            <person name="Burger M."/>
            <person name="Chory J."/>
        </authorList>
    </citation>
    <scope>NUCLEOTIDE SEQUENCE</scope>
    <source>
        <strain evidence="7">Tecolote</strain>
        <tissue evidence="7">Flower</tissue>
    </source>
</reference>
<feature type="transmembrane region" description="Helical" evidence="6">
    <location>
        <begin position="24"/>
        <end position="45"/>
    </location>
</feature>
<protein>
    <submittedName>
        <fullName evidence="7">Uncharacterized protein</fullName>
    </submittedName>
</protein>
<evidence type="ECO:0000313" key="9">
    <source>
        <dbReference type="Proteomes" id="UP001632038"/>
    </source>
</evidence>
<evidence type="ECO:0000256" key="6">
    <source>
        <dbReference type="SAM" id="Phobius"/>
    </source>
</evidence>
<gene>
    <name evidence="8" type="ORF">CASFOL_007370</name>
    <name evidence="7" type="ORF">CASFOL_013194</name>
</gene>
<dbReference type="PANTHER" id="PTHR15422:SF24">
    <property type="entry name" value="DOMON RELATED DOMAIN-CONTAINING PROTEIN"/>
    <property type="match status" value="1"/>
</dbReference>
<dbReference type="InterPro" id="IPR045150">
    <property type="entry name" value="CYB561D1/2"/>
</dbReference>
<keyword evidence="6" id="KW-0812">Transmembrane</keyword>
<keyword evidence="5" id="KW-0408">Iron</keyword>
<keyword evidence="4" id="KW-0479">Metal-binding</keyword>
<evidence type="ECO:0000313" key="8">
    <source>
        <dbReference type="EMBL" id="KAL3650967.1"/>
    </source>
</evidence>
<accession>A0ABD3DMW6</accession>
<dbReference type="EMBL" id="JAVIJP010000007">
    <property type="protein sequence ID" value="KAL3650967.1"/>
    <property type="molecule type" value="Genomic_DNA"/>
</dbReference>
<name>A0ABD3DMW6_9LAMI</name>
<keyword evidence="3" id="KW-0349">Heme</keyword>
<dbReference type="GO" id="GO:0046872">
    <property type="term" value="F:metal ion binding"/>
    <property type="evidence" value="ECO:0007669"/>
    <property type="project" value="UniProtKB-KW"/>
</dbReference>
<reference evidence="7" key="1">
    <citation type="journal article" date="2024" name="IScience">
        <title>Strigolactones Initiate the Formation of Haustorium-like Structures in Castilleja.</title>
        <authorList>
            <person name="Buerger M."/>
            <person name="Peterson D."/>
            <person name="Chory J."/>
        </authorList>
    </citation>
    <scope>NUCLEOTIDE SEQUENCE</scope>
    <source>
        <strain evidence="7">Tecolote</strain>
        <tissue evidence="7">Flower</tissue>
    </source>
</reference>
<evidence type="ECO:0000256" key="3">
    <source>
        <dbReference type="ARBA" id="ARBA00022617"/>
    </source>
</evidence>
<sequence>MNGPLAVAVDLGNRMMNPKVLYEIKVHGFLLWASVGLLMPVSILIKRMSNREQSGTRLRIIFYVHAITQLYFYTEIDSITKKYMTVNDSIFRLISDKLGQRKFKLAPGWQLHLYVLALANRSKTHFQNSAWVQRNRRQFTRR</sequence>
<dbReference type="AlphaFoldDB" id="A0ABD3DMW6"/>
<keyword evidence="6" id="KW-0472">Membrane</keyword>
<evidence type="ECO:0000313" key="7">
    <source>
        <dbReference type="EMBL" id="KAL3642379.1"/>
    </source>
</evidence>
<dbReference type="EMBL" id="JAVIJP010000016">
    <property type="protein sequence ID" value="KAL3642379.1"/>
    <property type="molecule type" value="Genomic_DNA"/>
</dbReference>
<evidence type="ECO:0000256" key="1">
    <source>
        <dbReference type="ARBA" id="ARBA00001970"/>
    </source>
</evidence>